<dbReference type="KEGG" id="blau:DQQ01_14920"/>
<keyword evidence="3" id="KW-1185">Reference proteome</keyword>
<organism evidence="2 3">
    <name type="scientific">Blautia argi</name>
    <dbReference type="NCBI Taxonomy" id="1912897"/>
    <lineage>
        <taxon>Bacteria</taxon>
        <taxon>Bacillati</taxon>
        <taxon>Bacillota</taxon>
        <taxon>Clostridia</taxon>
        <taxon>Lachnospirales</taxon>
        <taxon>Lachnospiraceae</taxon>
        <taxon>Blautia</taxon>
    </lineage>
</organism>
<name>A0A2Z4UE23_9FIRM</name>
<dbReference type="SUPFAM" id="SSF55594">
    <property type="entry name" value="HPr-like"/>
    <property type="match status" value="1"/>
</dbReference>
<evidence type="ECO:0000259" key="1">
    <source>
        <dbReference type="Pfam" id="PF00381"/>
    </source>
</evidence>
<protein>
    <submittedName>
        <fullName evidence="2">HPr family phosphocarrier protein</fullName>
    </submittedName>
</protein>
<dbReference type="OrthoDB" id="1858199at2"/>
<dbReference type="RefSeq" id="WP_111920640.1">
    <property type="nucleotide sequence ID" value="NZ_CAUWHR010000006.1"/>
</dbReference>
<accession>A0A2Z4UE23</accession>
<dbReference type="EMBL" id="CP030280">
    <property type="protein sequence ID" value="AWY99196.1"/>
    <property type="molecule type" value="Genomic_DNA"/>
</dbReference>
<gene>
    <name evidence="2" type="ORF">DQQ01_14920</name>
</gene>
<dbReference type="AlphaFoldDB" id="A0A2Z4UE23"/>
<dbReference type="Pfam" id="PF00381">
    <property type="entry name" value="PTS-HPr"/>
    <property type="match status" value="1"/>
</dbReference>
<dbReference type="InterPro" id="IPR000032">
    <property type="entry name" value="HPr-like"/>
</dbReference>
<feature type="domain" description="HPr" evidence="1">
    <location>
        <begin position="14"/>
        <end position="52"/>
    </location>
</feature>
<proteinExistence type="predicted"/>
<sequence length="75" mass="8562">MCEKTVCFQHIDEIKEFVNAACRCSFDIDIVHDRMTIDAKSILGVLSLEYNKKLCVRYEQPDDAFESVLGKFAVA</sequence>
<evidence type="ECO:0000313" key="2">
    <source>
        <dbReference type="EMBL" id="AWY99196.1"/>
    </source>
</evidence>
<evidence type="ECO:0000313" key="3">
    <source>
        <dbReference type="Proteomes" id="UP000250003"/>
    </source>
</evidence>
<dbReference type="InterPro" id="IPR035895">
    <property type="entry name" value="HPr-like_sf"/>
</dbReference>
<reference evidence="3" key="1">
    <citation type="submission" date="2018-06" db="EMBL/GenBank/DDBJ databases">
        <title>Description of Blautia argi sp. nov., a new anaerobic isolated from dog feces.</title>
        <authorList>
            <person name="Chang Y.-H."/>
            <person name="Paek J."/>
            <person name="Shin Y."/>
        </authorList>
    </citation>
    <scope>NUCLEOTIDE SEQUENCE [LARGE SCALE GENOMIC DNA]</scope>
    <source>
        <strain evidence="3">KCTC 15426</strain>
    </source>
</reference>
<dbReference type="Gene3D" id="3.30.1340.10">
    <property type="entry name" value="HPr-like"/>
    <property type="match status" value="1"/>
</dbReference>
<dbReference type="Proteomes" id="UP000250003">
    <property type="component" value="Chromosome"/>
</dbReference>